<dbReference type="Proteomes" id="UP001236806">
    <property type="component" value="Unassembled WGS sequence"/>
</dbReference>
<evidence type="ECO:0000256" key="1">
    <source>
        <dbReference type="SAM" id="MobiDB-lite"/>
    </source>
</evidence>
<gene>
    <name evidence="4" type="ORF">QFZ36_002354</name>
</gene>
<organism evidence="4 5">
    <name type="scientific">Pseudarthrobacter siccitolerans</name>
    <dbReference type="NCBI Taxonomy" id="861266"/>
    <lineage>
        <taxon>Bacteria</taxon>
        <taxon>Bacillati</taxon>
        <taxon>Actinomycetota</taxon>
        <taxon>Actinomycetes</taxon>
        <taxon>Micrococcales</taxon>
        <taxon>Micrococcaceae</taxon>
        <taxon>Pseudarthrobacter</taxon>
    </lineage>
</organism>
<dbReference type="EMBL" id="JAUSXB010000001">
    <property type="protein sequence ID" value="MDQ0674793.1"/>
    <property type="molecule type" value="Genomic_DNA"/>
</dbReference>
<feature type="signal peptide" evidence="2">
    <location>
        <begin position="1"/>
        <end position="23"/>
    </location>
</feature>
<feature type="region of interest" description="Disordered" evidence="1">
    <location>
        <begin position="276"/>
        <end position="370"/>
    </location>
</feature>
<evidence type="ECO:0000313" key="4">
    <source>
        <dbReference type="EMBL" id="MDQ0674793.1"/>
    </source>
</evidence>
<evidence type="ECO:0000256" key="2">
    <source>
        <dbReference type="SAM" id="SignalP"/>
    </source>
</evidence>
<dbReference type="InterPro" id="IPR035437">
    <property type="entry name" value="SNase_OB-fold_sf"/>
</dbReference>
<dbReference type="InterPro" id="IPR016071">
    <property type="entry name" value="Staphylococal_nuclease_OB-fold"/>
</dbReference>
<feature type="chain" id="PRO_5046784883" evidence="2">
    <location>
        <begin position="24"/>
        <end position="370"/>
    </location>
</feature>
<dbReference type="SMART" id="SM00318">
    <property type="entry name" value="SNc"/>
    <property type="match status" value="1"/>
</dbReference>
<proteinExistence type="predicted"/>
<accession>A0ABU0PLF3</accession>
<dbReference type="RefSeq" id="WP_306636609.1">
    <property type="nucleotide sequence ID" value="NZ_JAUSXB010000001.1"/>
</dbReference>
<reference evidence="4 5" key="1">
    <citation type="submission" date="2023-07" db="EMBL/GenBank/DDBJ databases">
        <title>Comparative genomics of wheat-associated soil bacteria to identify genetic determinants of phenazine resistance.</title>
        <authorList>
            <person name="Mouncey N."/>
        </authorList>
    </citation>
    <scope>NUCLEOTIDE SEQUENCE [LARGE SCALE GENOMIC DNA]</scope>
    <source>
        <strain evidence="4 5">W1I3</strain>
    </source>
</reference>
<dbReference type="PROSITE" id="PS50830">
    <property type="entry name" value="TNASE_3"/>
    <property type="match status" value="1"/>
</dbReference>
<dbReference type="GO" id="GO:1990599">
    <property type="term" value="F:3' overhang single-stranded DNA endodeoxyribonuclease activity"/>
    <property type="evidence" value="ECO:0007669"/>
    <property type="project" value="UniProtKB-EC"/>
</dbReference>
<keyword evidence="5" id="KW-1185">Reference proteome</keyword>
<dbReference type="PROSITE" id="PS01123">
    <property type="entry name" value="TNASE_1"/>
    <property type="match status" value="1"/>
</dbReference>
<feature type="compositionally biased region" description="Pro residues" evidence="1">
    <location>
        <begin position="326"/>
        <end position="351"/>
    </location>
</feature>
<evidence type="ECO:0000259" key="3">
    <source>
        <dbReference type="PROSITE" id="PS50830"/>
    </source>
</evidence>
<protein>
    <submittedName>
        <fullName evidence="4">Micrococcal nuclease</fullName>
        <ecNumber evidence="4">3.1.31.1</ecNumber>
    </submittedName>
</protein>
<dbReference type="SUPFAM" id="SSF50199">
    <property type="entry name" value="Staphylococcal nuclease"/>
    <property type="match status" value="1"/>
</dbReference>
<dbReference type="InterPro" id="IPR002071">
    <property type="entry name" value="Thermonucl_AS"/>
</dbReference>
<sequence length="370" mass="38555">MKNLIVASLATAALIAGSISVGAAANADSGTVVRVVDGDTLIVSINNGDHTIRLLNVDTPETKDPNQPVECLGPQASKYLEETLPKGTQVRLEFDVERHDKYGRTLAGVFAPDGSLVNAEIAREGLGIPVQFGENRKFLPPVQAAYEEARTAQAGLFSDEIECTLPAKLAETTKALEEAAGTAPATTSAAASTAASVLVTKLAAAKSLRAIFSATKDANRAIYWAGLSVAATTAGLAVLDNKIATGEQKRDEFKSQQSTLAAAEKKAEEERLAAEARAAAEKKAAEEREAAEKKAADEAAAAAKTAAEEAARQAAAEAERLRRLPAPAPYVAPAPRPYVPPAPAPYVPPAPSKYTGPRCYAPGGKTWSPC</sequence>
<feature type="compositionally biased region" description="Basic and acidic residues" evidence="1">
    <location>
        <begin position="306"/>
        <end position="322"/>
    </location>
</feature>
<feature type="domain" description="TNase-like" evidence="3">
    <location>
        <begin position="26"/>
        <end position="159"/>
    </location>
</feature>
<evidence type="ECO:0000313" key="5">
    <source>
        <dbReference type="Proteomes" id="UP001236806"/>
    </source>
</evidence>
<dbReference type="EC" id="3.1.31.1" evidence="4"/>
<dbReference type="PROSITE" id="PS01284">
    <property type="entry name" value="TNASE_2"/>
    <property type="match status" value="1"/>
</dbReference>
<feature type="compositionally biased region" description="Basic and acidic residues" evidence="1">
    <location>
        <begin position="276"/>
        <end position="297"/>
    </location>
</feature>
<keyword evidence="2" id="KW-0732">Signal</keyword>
<keyword evidence="4" id="KW-0378">Hydrolase</keyword>
<dbReference type="Pfam" id="PF00565">
    <property type="entry name" value="SNase"/>
    <property type="match status" value="1"/>
</dbReference>
<dbReference type="Gene3D" id="2.40.50.90">
    <property type="match status" value="1"/>
</dbReference>
<comment type="caution">
    <text evidence="4">The sequence shown here is derived from an EMBL/GenBank/DDBJ whole genome shotgun (WGS) entry which is preliminary data.</text>
</comment>
<name>A0ABU0PLF3_9MICC</name>